<accession>A0ABR7PE07</accession>
<keyword evidence="2" id="KW-1185">Reference proteome</keyword>
<protein>
    <submittedName>
        <fullName evidence="1">Uncharacterized protein</fullName>
    </submittedName>
</protein>
<evidence type="ECO:0000313" key="1">
    <source>
        <dbReference type="EMBL" id="MBC8629458.1"/>
    </source>
</evidence>
<gene>
    <name evidence="1" type="ORF">H8712_12700</name>
</gene>
<name>A0ABR7PE07_9FIRM</name>
<dbReference type="RefSeq" id="WP_117456499.1">
    <property type="nucleotide sequence ID" value="NZ_JACRTP010000005.1"/>
</dbReference>
<reference evidence="1 2" key="1">
    <citation type="submission" date="2020-08" db="EMBL/GenBank/DDBJ databases">
        <title>Genome public.</title>
        <authorList>
            <person name="Liu C."/>
            <person name="Sun Q."/>
        </authorList>
    </citation>
    <scope>NUCLEOTIDE SEQUENCE [LARGE SCALE GENOMIC DNA]</scope>
    <source>
        <strain evidence="1 2">3_YM_SP_D4_24.mj</strain>
    </source>
</reference>
<proteinExistence type="predicted"/>
<dbReference type="Proteomes" id="UP000661649">
    <property type="component" value="Unassembled WGS sequence"/>
</dbReference>
<organism evidence="1 2">
    <name type="scientific">Blautia stercoris</name>
    <dbReference type="NCBI Taxonomy" id="871664"/>
    <lineage>
        <taxon>Bacteria</taxon>
        <taxon>Bacillati</taxon>
        <taxon>Bacillota</taxon>
        <taxon>Clostridia</taxon>
        <taxon>Lachnospirales</taxon>
        <taxon>Lachnospiraceae</taxon>
        <taxon>Blautia</taxon>
    </lineage>
</organism>
<dbReference type="EMBL" id="JACRTP010000005">
    <property type="protein sequence ID" value="MBC8629458.1"/>
    <property type="molecule type" value="Genomic_DNA"/>
</dbReference>
<evidence type="ECO:0000313" key="2">
    <source>
        <dbReference type="Proteomes" id="UP000661649"/>
    </source>
</evidence>
<sequence>MQSLLDELKEMQAKLSAIIVRLEAEHNTVTATLAEIRRVAVLEEIYRAGGTVTAKEVSCFAEKYGKTPSSTAGYYSGNKPSLTASEDRLARVLTETGRMIVLEKREEWGEDWLERVPMEIVSNAYARDTEVVF</sequence>
<comment type="caution">
    <text evidence="1">The sequence shown here is derived from an EMBL/GenBank/DDBJ whole genome shotgun (WGS) entry which is preliminary data.</text>
</comment>